<gene>
    <name evidence="11" type="ORF">CONPUDRAFT_167661</name>
</gene>
<dbReference type="GO" id="GO:0070847">
    <property type="term" value="C:core mediator complex"/>
    <property type="evidence" value="ECO:0007669"/>
    <property type="project" value="TreeGrafter"/>
</dbReference>
<keyword evidence="4 9" id="KW-0805">Transcription regulation</keyword>
<evidence type="ECO:0000256" key="7">
    <source>
        <dbReference type="ARBA" id="ARBA00023242"/>
    </source>
</evidence>
<evidence type="ECO:0000256" key="3">
    <source>
        <dbReference type="ARBA" id="ARBA00019619"/>
    </source>
</evidence>
<dbReference type="GO" id="GO:0016592">
    <property type="term" value="C:mediator complex"/>
    <property type="evidence" value="ECO:0007669"/>
    <property type="project" value="UniProtKB-UniRule"/>
</dbReference>
<evidence type="ECO:0000256" key="2">
    <source>
        <dbReference type="ARBA" id="ARBA00007813"/>
    </source>
</evidence>
<sequence>MEQHANGANGIDVNTHQVKLEAASVNGVLSNGFIEPSVEELETELPVVYDGQVPLGDLLSRVVQAIYAELSELADTLPNMSDAARKRTLADWVVKTKKQIVKVYAITKWARDAETVQKCMNITAFLMTQNQQFEDVMRGLTYAKESLDPARLRNHDLLTSLDVLTTGTYRRLPTGIKKSIIPVSPLTDAEVQKTLSNIEDVIRFRLRLSEIVPIEMSRHHISHGQVHFVVPKLFEVSLCLRGAEQDDGWFFVHVKFLFKIGGDVTSVHDFPSEPTGMLKRHIGEEADTRMAYYLPFPEVEGMLPPENVPPRPQLPENTVDAPLVRLYNFLQIMSMSYQLEILWYQAERMRSLGWADYLKVEMKNSRKTLVVSYWARPPNSSTSQPQPPGASRFKLPDFGGTLTISIVENKNLQQGPGGPARSPKARILAEMQQRVKLGGAQPSDVIEGLKFDVRWEAMKGALGVSPPASSFQVGELVVDTDCLDFESLLRRVIDAHAKAILQTFQWQLQHGSTSTVFSAPGKIVQSSEGGNHSLRVHLCADEVVVVSIDTRTGRLNLRDTGDLAAASRGPRFAAISEKLNESPWLLLDALVRLRFSTISTLAEQKARYLGFQVYRTRNFGREEMQKLGPDARGTLFIPIIGSAEHHPINGTRESYLVIVITDGDFRFALVRSELQRETMYQSRIFTDVGWLNVQRIQGESYDPGNVLAAARVKPAESGGQESVENALISESIESAQGSFNLGTQLLRELYAYCCARVAYGKVEYQFKCRDIPWTSVHPGSNIPLTPELAHVQSSLARSVPALCVKASDILSGAPAAEAAMPNIRVIPLNWWTDKQAQVVTCVKLKYVQQPVGKRAIGSGGSAGTIRPSKRIIYDPQEAVVSFLSEQVEGCVDEFLEEWARVSKMVVIAREVARMSKEKQWPDVRLISFDLQTVEFAYSGDYSVSISATDQLSSTGGTYELRLSRCSPQSASKQLLGLPLSVQPRPQSNPHEDAEPFLRQILRQGPLALSVHTLVGVLRDTLPIAVELERMRLAADAKSSPSKARTQTKPEIAVETIVKGVGWYRVLYGDLRHALDFRLMTGQRIVILDASHSLFKPPNRPQEPMGPPQLPQATLGGLKPIPDFRAILTDALRSIRAHAQSGKFAAIDVGVVCDKSVVGPVACAIHERVLAKLKGKLT</sequence>
<evidence type="ECO:0000259" key="10">
    <source>
        <dbReference type="Pfam" id="PF08638"/>
    </source>
</evidence>
<comment type="caution">
    <text evidence="11">The sequence shown here is derived from an EMBL/GenBank/DDBJ whole genome shotgun (WGS) entry which is preliminary data.</text>
</comment>
<protein>
    <recommendedName>
        <fullName evidence="3 9">Mediator of RNA polymerase II transcription subunit 14</fullName>
    </recommendedName>
    <alternativeName>
        <fullName evidence="8 9">Mediator complex subunit 14</fullName>
    </alternativeName>
</protein>
<keyword evidence="12" id="KW-1185">Reference proteome</keyword>
<name>A0A5M3MII2_CONPW</name>
<evidence type="ECO:0000313" key="12">
    <source>
        <dbReference type="Proteomes" id="UP000053558"/>
    </source>
</evidence>
<dbReference type="OrthoDB" id="205099at2759"/>
<feature type="domain" description="Mediator complex subunit MED14 N-terminal" evidence="10">
    <location>
        <begin position="52"/>
        <end position="241"/>
    </location>
</feature>
<dbReference type="GeneID" id="19205826"/>
<evidence type="ECO:0000256" key="9">
    <source>
        <dbReference type="RuleBase" id="RU365082"/>
    </source>
</evidence>
<dbReference type="KEGG" id="cput:CONPUDRAFT_167661"/>
<dbReference type="AlphaFoldDB" id="A0A5M3MII2"/>
<accession>A0A5M3MII2</accession>
<comment type="similarity">
    <text evidence="2 9">Belongs to the Mediator complex subunit 14 family.</text>
</comment>
<comment type="subcellular location">
    <subcellularLocation>
        <location evidence="1 9">Nucleus</location>
    </subcellularLocation>
</comment>
<evidence type="ECO:0000256" key="6">
    <source>
        <dbReference type="ARBA" id="ARBA00023163"/>
    </source>
</evidence>
<organism evidence="11 12">
    <name type="scientific">Coniophora puteana (strain RWD-64-598)</name>
    <name type="common">Brown rot fungus</name>
    <dbReference type="NCBI Taxonomy" id="741705"/>
    <lineage>
        <taxon>Eukaryota</taxon>
        <taxon>Fungi</taxon>
        <taxon>Dikarya</taxon>
        <taxon>Basidiomycota</taxon>
        <taxon>Agaricomycotina</taxon>
        <taxon>Agaricomycetes</taxon>
        <taxon>Agaricomycetidae</taxon>
        <taxon>Boletales</taxon>
        <taxon>Coniophorineae</taxon>
        <taxon>Coniophoraceae</taxon>
        <taxon>Coniophora</taxon>
    </lineage>
</organism>
<keyword evidence="5 9" id="KW-0010">Activator</keyword>
<dbReference type="RefSeq" id="XP_007771699.1">
    <property type="nucleotide sequence ID" value="XM_007773509.1"/>
</dbReference>
<dbReference type="EMBL" id="JH711582">
    <property type="protein sequence ID" value="EIW78720.1"/>
    <property type="molecule type" value="Genomic_DNA"/>
</dbReference>
<dbReference type="InterPro" id="IPR013947">
    <property type="entry name" value="Mediator_Med14"/>
</dbReference>
<dbReference type="PANTHER" id="PTHR12809:SF2">
    <property type="entry name" value="MEDIATOR OF RNA POLYMERASE II TRANSCRIPTION SUBUNIT 14"/>
    <property type="match status" value="1"/>
</dbReference>
<reference evidence="12" key="1">
    <citation type="journal article" date="2012" name="Science">
        <title>The Paleozoic origin of enzymatic lignin decomposition reconstructed from 31 fungal genomes.</title>
        <authorList>
            <person name="Floudas D."/>
            <person name="Binder M."/>
            <person name="Riley R."/>
            <person name="Barry K."/>
            <person name="Blanchette R.A."/>
            <person name="Henrissat B."/>
            <person name="Martinez A.T."/>
            <person name="Otillar R."/>
            <person name="Spatafora J.W."/>
            <person name="Yadav J.S."/>
            <person name="Aerts A."/>
            <person name="Benoit I."/>
            <person name="Boyd A."/>
            <person name="Carlson A."/>
            <person name="Copeland A."/>
            <person name="Coutinho P.M."/>
            <person name="de Vries R.P."/>
            <person name="Ferreira P."/>
            <person name="Findley K."/>
            <person name="Foster B."/>
            <person name="Gaskell J."/>
            <person name="Glotzer D."/>
            <person name="Gorecki P."/>
            <person name="Heitman J."/>
            <person name="Hesse C."/>
            <person name="Hori C."/>
            <person name="Igarashi K."/>
            <person name="Jurgens J.A."/>
            <person name="Kallen N."/>
            <person name="Kersten P."/>
            <person name="Kohler A."/>
            <person name="Kuees U."/>
            <person name="Kumar T.K.A."/>
            <person name="Kuo A."/>
            <person name="LaButti K."/>
            <person name="Larrondo L.F."/>
            <person name="Lindquist E."/>
            <person name="Ling A."/>
            <person name="Lombard V."/>
            <person name="Lucas S."/>
            <person name="Lundell T."/>
            <person name="Martin R."/>
            <person name="McLaughlin D.J."/>
            <person name="Morgenstern I."/>
            <person name="Morin E."/>
            <person name="Murat C."/>
            <person name="Nagy L.G."/>
            <person name="Nolan M."/>
            <person name="Ohm R.A."/>
            <person name="Patyshakuliyeva A."/>
            <person name="Rokas A."/>
            <person name="Ruiz-Duenas F.J."/>
            <person name="Sabat G."/>
            <person name="Salamov A."/>
            <person name="Samejima M."/>
            <person name="Schmutz J."/>
            <person name="Slot J.C."/>
            <person name="St John F."/>
            <person name="Stenlid J."/>
            <person name="Sun H."/>
            <person name="Sun S."/>
            <person name="Syed K."/>
            <person name="Tsang A."/>
            <person name="Wiebenga A."/>
            <person name="Young D."/>
            <person name="Pisabarro A."/>
            <person name="Eastwood D.C."/>
            <person name="Martin F."/>
            <person name="Cullen D."/>
            <person name="Grigoriev I.V."/>
            <person name="Hibbett D.S."/>
        </authorList>
    </citation>
    <scope>NUCLEOTIDE SEQUENCE [LARGE SCALE GENOMIC DNA]</scope>
    <source>
        <strain evidence="12">RWD-64-598 SS2</strain>
    </source>
</reference>
<comment type="function">
    <text evidence="9">Component of the Mediator complex, a coactivator involved in the regulated transcription of nearly all RNA polymerase II-dependent genes. Mediator functions as a bridge to convey information from gene-specific regulatory proteins to the basal RNA polymerase II transcription machinery. Mediator is recruited to promoters by direct interactions with regulatory proteins and serves as a scaffold for the assembly of a functional preinitiation complex with RNA polymerase II and the general transcription factors.</text>
</comment>
<dbReference type="OMA" id="QLEILWY"/>
<evidence type="ECO:0000313" key="11">
    <source>
        <dbReference type="EMBL" id="EIW78720.1"/>
    </source>
</evidence>
<evidence type="ECO:0000256" key="1">
    <source>
        <dbReference type="ARBA" id="ARBA00004123"/>
    </source>
</evidence>
<dbReference type="GO" id="GO:0006357">
    <property type="term" value="P:regulation of transcription by RNA polymerase II"/>
    <property type="evidence" value="ECO:0007669"/>
    <property type="project" value="InterPro"/>
</dbReference>
<dbReference type="InterPro" id="IPR055122">
    <property type="entry name" value="Med14_N"/>
</dbReference>
<keyword evidence="7 9" id="KW-0539">Nucleus</keyword>
<dbReference type="Proteomes" id="UP000053558">
    <property type="component" value="Unassembled WGS sequence"/>
</dbReference>
<dbReference type="Pfam" id="PF08638">
    <property type="entry name" value="Med14"/>
    <property type="match status" value="1"/>
</dbReference>
<dbReference type="PANTHER" id="PTHR12809">
    <property type="entry name" value="MEDIATOR COMPLEX SUBUNIT"/>
    <property type="match status" value="1"/>
</dbReference>
<dbReference type="GO" id="GO:0003712">
    <property type="term" value="F:transcription coregulator activity"/>
    <property type="evidence" value="ECO:0007669"/>
    <property type="project" value="UniProtKB-UniRule"/>
</dbReference>
<evidence type="ECO:0000256" key="4">
    <source>
        <dbReference type="ARBA" id="ARBA00023015"/>
    </source>
</evidence>
<proteinExistence type="inferred from homology"/>
<evidence type="ECO:0000256" key="5">
    <source>
        <dbReference type="ARBA" id="ARBA00023159"/>
    </source>
</evidence>
<evidence type="ECO:0000256" key="8">
    <source>
        <dbReference type="ARBA" id="ARBA00032007"/>
    </source>
</evidence>
<keyword evidence="6 9" id="KW-0804">Transcription</keyword>
<comment type="subunit">
    <text evidence="9">Component of the Mediator complex.</text>
</comment>